<gene>
    <name evidence="6" type="primary">soxA</name>
    <name evidence="6" type="ORF">V22_28010</name>
</gene>
<dbReference type="Gene3D" id="3.30.9.10">
    <property type="entry name" value="D-Amino Acid Oxidase, subunit A, domain 2"/>
    <property type="match status" value="1"/>
</dbReference>
<dbReference type="NCBIfam" id="NF008425">
    <property type="entry name" value="PRK11259.1"/>
    <property type="match status" value="1"/>
</dbReference>
<dbReference type="Proteomes" id="UP000319976">
    <property type="component" value="Chromosome"/>
</dbReference>
<evidence type="ECO:0000256" key="3">
    <source>
        <dbReference type="ARBA" id="ARBA00022827"/>
    </source>
</evidence>
<dbReference type="AlphaFoldDB" id="A0A517TAZ5"/>
<organism evidence="6 7">
    <name type="scientific">Calycomorphotria hydatis</name>
    <dbReference type="NCBI Taxonomy" id="2528027"/>
    <lineage>
        <taxon>Bacteria</taxon>
        <taxon>Pseudomonadati</taxon>
        <taxon>Planctomycetota</taxon>
        <taxon>Planctomycetia</taxon>
        <taxon>Planctomycetales</taxon>
        <taxon>Planctomycetaceae</taxon>
        <taxon>Calycomorphotria</taxon>
    </lineage>
</organism>
<evidence type="ECO:0000313" key="6">
    <source>
        <dbReference type="EMBL" id="QDT65546.1"/>
    </source>
</evidence>
<dbReference type="EC" id="1.5.3.1" evidence="6"/>
<dbReference type="SUPFAM" id="SSF51905">
    <property type="entry name" value="FAD/NAD(P)-binding domain"/>
    <property type="match status" value="1"/>
</dbReference>
<dbReference type="PANTHER" id="PTHR10961:SF7">
    <property type="entry name" value="FAD DEPENDENT OXIDOREDUCTASE DOMAIN-CONTAINING PROTEIN"/>
    <property type="match status" value="1"/>
</dbReference>
<feature type="domain" description="FAD dependent oxidoreductase" evidence="5">
    <location>
        <begin position="12"/>
        <end position="361"/>
    </location>
</feature>
<keyword evidence="3" id="KW-0274">FAD</keyword>
<keyword evidence="7" id="KW-1185">Reference proteome</keyword>
<proteinExistence type="predicted"/>
<dbReference type="OrthoDB" id="9794226at2"/>
<dbReference type="PANTHER" id="PTHR10961">
    <property type="entry name" value="PEROXISOMAL SARCOSINE OXIDASE"/>
    <property type="match status" value="1"/>
</dbReference>
<dbReference type="RefSeq" id="WP_145263645.1">
    <property type="nucleotide sequence ID" value="NZ_CP036316.1"/>
</dbReference>
<dbReference type="InterPro" id="IPR045170">
    <property type="entry name" value="MTOX"/>
</dbReference>
<evidence type="ECO:0000256" key="1">
    <source>
        <dbReference type="ARBA" id="ARBA00001974"/>
    </source>
</evidence>
<dbReference type="InterPro" id="IPR006076">
    <property type="entry name" value="FAD-dep_OxRdtase"/>
</dbReference>
<comment type="cofactor">
    <cofactor evidence="1">
        <name>FAD</name>
        <dbReference type="ChEBI" id="CHEBI:57692"/>
    </cofactor>
</comment>
<keyword evidence="4 6" id="KW-0560">Oxidoreductase</keyword>
<keyword evidence="2" id="KW-0285">Flavoprotein</keyword>
<evidence type="ECO:0000256" key="2">
    <source>
        <dbReference type="ARBA" id="ARBA00022630"/>
    </source>
</evidence>
<accession>A0A517TAZ5</accession>
<dbReference type="Pfam" id="PF01266">
    <property type="entry name" value="DAO"/>
    <property type="match status" value="1"/>
</dbReference>
<evidence type="ECO:0000259" key="5">
    <source>
        <dbReference type="Pfam" id="PF01266"/>
    </source>
</evidence>
<dbReference type="InterPro" id="IPR036188">
    <property type="entry name" value="FAD/NAD-bd_sf"/>
</dbReference>
<dbReference type="GO" id="GO:0008115">
    <property type="term" value="F:sarcosine oxidase activity"/>
    <property type="evidence" value="ECO:0007669"/>
    <property type="project" value="UniProtKB-EC"/>
</dbReference>
<dbReference type="GO" id="GO:0050660">
    <property type="term" value="F:flavin adenine dinucleotide binding"/>
    <property type="evidence" value="ECO:0007669"/>
    <property type="project" value="InterPro"/>
</dbReference>
<evidence type="ECO:0000256" key="4">
    <source>
        <dbReference type="ARBA" id="ARBA00023002"/>
    </source>
</evidence>
<sequence length="382" mass="42465">MPVDSRSNNHFDVIVLGLGGVGSSVLYHLAKRGVKVLGIEQYGPVHDRGSSHGETRAIRKAYFEHPDYVPLLHRAYDLWRELESESGRSLYQECGIIIAGEAESESVQGSLQAAKIHSLTVNDYSAAEARAEFPGFHFDDEQRVVFEPEAGYLRVEECVEAQLNAACRMDVVVANYHEPCKNWRVDGDSVIVETEQNMYHTSRLIITAGAWSGQLLSDLGLKLEVRRKQQVWMPLQKTGECPRPVFFYDLPDGCYYGFPSLDGDTIKMAEHSGGEIVDDPAAVNRELKAEDITPLTNFASTYLKHVEPICSDHSTCLYTMSPDGHFIVDRHPEYPQVSFAAGLSGHGFKFASVLGEVLADLAIDGRTELPVGFLSLDRFSQH</sequence>
<protein>
    <submittedName>
        <fullName evidence="6">Monomeric sarcosine oxidase</fullName>
        <ecNumber evidence="6">1.5.3.1</ecNumber>
    </submittedName>
</protein>
<dbReference type="KEGG" id="chya:V22_28010"/>
<dbReference type="SUPFAM" id="SSF54373">
    <property type="entry name" value="FAD-linked reductases, C-terminal domain"/>
    <property type="match status" value="1"/>
</dbReference>
<reference evidence="6 7" key="1">
    <citation type="submission" date="2019-02" db="EMBL/GenBank/DDBJ databases">
        <title>Deep-cultivation of Planctomycetes and their phenomic and genomic characterization uncovers novel biology.</title>
        <authorList>
            <person name="Wiegand S."/>
            <person name="Jogler M."/>
            <person name="Boedeker C."/>
            <person name="Pinto D."/>
            <person name="Vollmers J."/>
            <person name="Rivas-Marin E."/>
            <person name="Kohn T."/>
            <person name="Peeters S.H."/>
            <person name="Heuer A."/>
            <person name="Rast P."/>
            <person name="Oberbeckmann S."/>
            <person name="Bunk B."/>
            <person name="Jeske O."/>
            <person name="Meyerdierks A."/>
            <person name="Storesund J.E."/>
            <person name="Kallscheuer N."/>
            <person name="Luecker S."/>
            <person name="Lage O.M."/>
            <person name="Pohl T."/>
            <person name="Merkel B.J."/>
            <person name="Hornburger P."/>
            <person name="Mueller R.-W."/>
            <person name="Bruemmer F."/>
            <person name="Labrenz M."/>
            <person name="Spormann A.M."/>
            <person name="Op den Camp H."/>
            <person name="Overmann J."/>
            <person name="Amann R."/>
            <person name="Jetten M.S.M."/>
            <person name="Mascher T."/>
            <person name="Medema M.H."/>
            <person name="Devos D.P."/>
            <person name="Kaster A.-K."/>
            <person name="Ovreas L."/>
            <person name="Rohde M."/>
            <person name="Galperin M.Y."/>
            <person name="Jogler C."/>
        </authorList>
    </citation>
    <scope>NUCLEOTIDE SEQUENCE [LARGE SCALE GENOMIC DNA]</scope>
    <source>
        <strain evidence="6 7">V22</strain>
    </source>
</reference>
<dbReference type="EMBL" id="CP036316">
    <property type="protein sequence ID" value="QDT65546.1"/>
    <property type="molecule type" value="Genomic_DNA"/>
</dbReference>
<name>A0A517TAZ5_9PLAN</name>
<dbReference type="Gene3D" id="3.50.50.60">
    <property type="entry name" value="FAD/NAD(P)-binding domain"/>
    <property type="match status" value="1"/>
</dbReference>
<evidence type="ECO:0000313" key="7">
    <source>
        <dbReference type="Proteomes" id="UP000319976"/>
    </source>
</evidence>